<organism evidence="3 4">
    <name type="scientific">Cercophora samala</name>
    <dbReference type="NCBI Taxonomy" id="330535"/>
    <lineage>
        <taxon>Eukaryota</taxon>
        <taxon>Fungi</taxon>
        <taxon>Dikarya</taxon>
        <taxon>Ascomycota</taxon>
        <taxon>Pezizomycotina</taxon>
        <taxon>Sordariomycetes</taxon>
        <taxon>Sordariomycetidae</taxon>
        <taxon>Sordariales</taxon>
        <taxon>Lasiosphaeriaceae</taxon>
        <taxon>Cercophora</taxon>
    </lineage>
</organism>
<keyword evidence="2" id="KW-1133">Transmembrane helix</keyword>
<feature type="region of interest" description="Disordered" evidence="1">
    <location>
        <begin position="308"/>
        <end position="409"/>
    </location>
</feature>
<evidence type="ECO:0000256" key="2">
    <source>
        <dbReference type="SAM" id="Phobius"/>
    </source>
</evidence>
<gene>
    <name evidence="3" type="ORF">QBC41DRAFT_222569</name>
</gene>
<dbReference type="AlphaFoldDB" id="A0AA39ZFJ3"/>
<evidence type="ECO:0000256" key="1">
    <source>
        <dbReference type="SAM" id="MobiDB-lite"/>
    </source>
</evidence>
<evidence type="ECO:0000313" key="4">
    <source>
        <dbReference type="Proteomes" id="UP001174997"/>
    </source>
</evidence>
<keyword evidence="2" id="KW-0812">Transmembrane</keyword>
<protein>
    <submittedName>
        <fullName evidence="3">Uncharacterized protein</fullName>
    </submittedName>
</protein>
<accession>A0AA39ZFJ3</accession>
<keyword evidence="2" id="KW-0472">Membrane</keyword>
<proteinExistence type="predicted"/>
<feature type="compositionally biased region" description="Basic and acidic residues" evidence="1">
    <location>
        <begin position="372"/>
        <end position="385"/>
    </location>
</feature>
<name>A0AA39ZFJ3_9PEZI</name>
<sequence length="409" mass="45828">MPGPAKLTNRWEDIKDDLFEIIYNLNAPLSAEQKDAVVKAMRDRGYNIGWNGLRYYLYFTLPFLCLFLFFLSSANGQTIITTTVRPRPHHHRPATPAMARKLTNWGEQEHLAVLLSMYQVMQPTKLDMTNIAEACRARGFLFTPGALTVFTAFPRTLSRSLTPYIPDPQQLLSTSIDNSNMPPARVPSGKPTTVWDHDAHLTLLQALVVCGEIKADRWDDIIAYVNHRGYKYTPGAALHLSCKVADMADKTRMKWDLQANHDLLFCLIQELSPTQDQLRGVMDRMHIIGHTCTLKAITQHLQKLRRKDNTANNDGAEGSGTGDNTPAKGRKAATKKATTPAKRKARAATADDDTDDEEPESPTPAKKRRVVKKEVKSEPHVKKEESEDDDTDPYGQPRAADAVYDPHSA</sequence>
<feature type="transmembrane region" description="Helical" evidence="2">
    <location>
        <begin position="55"/>
        <end position="74"/>
    </location>
</feature>
<evidence type="ECO:0000313" key="3">
    <source>
        <dbReference type="EMBL" id="KAK0670063.1"/>
    </source>
</evidence>
<dbReference type="Proteomes" id="UP001174997">
    <property type="component" value="Unassembled WGS sequence"/>
</dbReference>
<reference evidence="3" key="1">
    <citation type="submission" date="2023-06" db="EMBL/GenBank/DDBJ databases">
        <title>Genome-scale phylogeny and comparative genomics of the fungal order Sordariales.</title>
        <authorList>
            <consortium name="Lawrence Berkeley National Laboratory"/>
            <person name="Hensen N."/>
            <person name="Bonometti L."/>
            <person name="Westerberg I."/>
            <person name="Brannstrom I.O."/>
            <person name="Guillou S."/>
            <person name="Cros-Aarteil S."/>
            <person name="Calhoun S."/>
            <person name="Haridas S."/>
            <person name="Kuo A."/>
            <person name="Mondo S."/>
            <person name="Pangilinan J."/>
            <person name="Riley R."/>
            <person name="Labutti K."/>
            <person name="Andreopoulos B."/>
            <person name="Lipzen A."/>
            <person name="Chen C."/>
            <person name="Yanf M."/>
            <person name="Daum C."/>
            <person name="Ng V."/>
            <person name="Clum A."/>
            <person name="Steindorff A."/>
            <person name="Ohm R."/>
            <person name="Martin F."/>
            <person name="Silar P."/>
            <person name="Natvig D."/>
            <person name="Lalanne C."/>
            <person name="Gautier V."/>
            <person name="Ament-Velasquez S.L."/>
            <person name="Kruys A."/>
            <person name="Hutchinson M.I."/>
            <person name="Powell A.J."/>
            <person name="Barry K."/>
            <person name="Miller A.N."/>
            <person name="Grigoriev I.V."/>
            <person name="Debuchy R."/>
            <person name="Gladieux P."/>
            <person name="Thoren M.H."/>
            <person name="Johannesson H."/>
        </authorList>
    </citation>
    <scope>NUCLEOTIDE SEQUENCE</scope>
    <source>
        <strain evidence="3">CBS 307.81</strain>
    </source>
</reference>
<feature type="compositionally biased region" description="Acidic residues" evidence="1">
    <location>
        <begin position="350"/>
        <end position="360"/>
    </location>
</feature>
<dbReference type="EMBL" id="JAULSY010000036">
    <property type="protein sequence ID" value="KAK0670063.1"/>
    <property type="molecule type" value="Genomic_DNA"/>
</dbReference>
<comment type="caution">
    <text evidence="3">The sequence shown here is derived from an EMBL/GenBank/DDBJ whole genome shotgun (WGS) entry which is preliminary data.</text>
</comment>
<keyword evidence="4" id="KW-1185">Reference proteome</keyword>